<dbReference type="InterPro" id="IPR016047">
    <property type="entry name" value="M23ase_b-sheet_dom"/>
</dbReference>
<sequence length="297" mass="32648">MHRMRISGQWTSKSLDGGNGFGRNSGILLSIILFCWVLSRGVFAAEVEWMGSLIQGGLLQGETDPKARIVFKGRRVRVSPSGRFLLGFGRNEPPGVRFRITFPDGRKETRRLSIQQREYEIQRIDGLPETKVSPASRELARIRAETARIKAARTRNDARTDFSAGFIWPVKGPISGVYGSQRVLNGKPRRPHFGIDIAAPAGTPVRAPASGIVTLTHPDMFFSGGTLILDHGHGLSSAFLHLQEILVEEGERVRQGDIIARVGATGRVTGAHLDWRVNLFRTRLDPGLLVDSPGNAD</sequence>
<evidence type="ECO:0000313" key="2">
    <source>
        <dbReference type="EMBL" id="VFK27189.1"/>
    </source>
</evidence>
<dbReference type="Pfam" id="PF01551">
    <property type="entry name" value="Peptidase_M23"/>
    <property type="match status" value="1"/>
</dbReference>
<name>A0A450XD63_9GAMM</name>
<feature type="domain" description="M23ase beta-sheet core" evidence="1">
    <location>
        <begin position="191"/>
        <end position="286"/>
    </location>
</feature>
<dbReference type="SUPFAM" id="SSF51261">
    <property type="entry name" value="Duplicated hybrid motif"/>
    <property type="match status" value="1"/>
</dbReference>
<organism evidence="2">
    <name type="scientific">Candidatus Kentrum sp. MB</name>
    <dbReference type="NCBI Taxonomy" id="2138164"/>
    <lineage>
        <taxon>Bacteria</taxon>
        <taxon>Pseudomonadati</taxon>
        <taxon>Pseudomonadota</taxon>
        <taxon>Gammaproteobacteria</taxon>
        <taxon>Candidatus Kentrum</taxon>
    </lineage>
</organism>
<dbReference type="CDD" id="cd12797">
    <property type="entry name" value="M23_peptidase"/>
    <property type="match status" value="1"/>
</dbReference>
<evidence type="ECO:0000313" key="4">
    <source>
        <dbReference type="EMBL" id="VFK75485.1"/>
    </source>
</evidence>
<protein>
    <submittedName>
        <fullName evidence="2">Peptidase family M23</fullName>
    </submittedName>
</protein>
<dbReference type="EMBL" id="CAADFQ010000020">
    <property type="protein sequence ID" value="VFK31021.1"/>
    <property type="molecule type" value="Genomic_DNA"/>
</dbReference>
<dbReference type="GO" id="GO:0004222">
    <property type="term" value="F:metalloendopeptidase activity"/>
    <property type="evidence" value="ECO:0007669"/>
    <property type="project" value="TreeGrafter"/>
</dbReference>
<dbReference type="PANTHER" id="PTHR21666:SF285">
    <property type="entry name" value="M23 FAMILY METALLOPEPTIDASE"/>
    <property type="match status" value="1"/>
</dbReference>
<gene>
    <name evidence="2" type="ORF">BECKMB1821G_GA0114241_10262</name>
    <name evidence="4" type="ORF">BECKMB1821H_GA0114242_10242</name>
    <name evidence="3" type="ORF">BECKMB1821I_GA0114274_10203</name>
</gene>
<dbReference type="InterPro" id="IPR050570">
    <property type="entry name" value="Cell_wall_metabolism_enzyme"/>
</dbReference>
<accession>A0A450XD63</accession>
<dbReference type="PANTHER" id="PTHR21666">
    <property type="entry name" value="PEPTIDASE-RELATED"/>
    <property type="match status" value="1"/>
</dbReference>
<evidence type="ECO:0000259" key="1">
    <source>
        <dbReference type="Pfam" id="PF01551"/>
    </source>
</evidence>
<dbReference type="EMBL" id="CAADGH010000024">
    <property type="protein sequence ID" value="VFK75485.1"/>
    <property type="molecule type" value="Genomic_DNA"/>
</dbReference>
<dbReference type="EMBL" id="CAADFO010000026">
    <property type="protein sequence ID" value="VFK27189.1"/>
    <property type="molecule type" value="Genomic_DNA"/>
</dbReference>
<dbReference type="AlphaFoldDB" id="A0A450XD63"/>
<proteinExistence type="predicted"/>
<dbReference type="FunFam" id="2.70.70.10:FF:000019">
    <property type="entry name" value="M23 family peptidase"/>
    <property type="match status" value="1"/>
</dbReference>
<dbReference type="InterPro" id="IPR011055">
    <property type="entry name" value="Dup_hybrid_motif"/>
</dbReference>
<dbReference type="Gene3D" id="2.70.70.10">
    <property type="entry name" value="Glucose Permease (Domain IIA)"/>
    <property type="match status" value="1"/>
</dbReference>
<evidence type="ECO:0000313" key="3">
    <source>
        <dbReference type="EMBL" id="VFK31021.1"/>
    </source>
</evidence>
<reference evidence="2" key="1">
    <citation type="submission" date="2019-02" db="EMBL/GenBank/DDBJ databases">
        <authorList>
            <person name="Gruber-Vodicka R. H."/>
            <person name="Seah K. B. B."/>
        </authorList>
    </citation>
    <scope>NUCLEOTIDE SEQUENCE</scope>
    <source>
        <strain evidence="2">BECK_BZ197</strain>
        <strain evidence="4">BECK_BZ198</strain>
        <strain evidence="3">BECK_BZ199</strain>
    </source>
</reference>